<dbReference type="GO" id="GO:0010181">
    <property type="term" value="F:FMN binding"/>
    <property type="evidence" value="ECO:0007669"/>
    <property type="project" value="InterPro"/>
</dbReference>
<dbReference type="Gene3D" id="2.30.110.10">
    <property type="entry name" value="Electron Transport, Fmn-binding Protein, Chain A"/>
    <property type="match status" value="1"/>
</dbReference>
<comment type="similarity">
    <text evidence="4">Belongs to the flavoredoxin family.</text>
</comment>
<evidence type="ECO:0000256" key="3">
    <source>
        <dbReference type="ARBA" id="ARBA00022643"/>
    </source>
</evidence>
<comment type="cofactor">
    <cofactor evidence="1">
        <name>FMN</name>
        <dbReference type="ChEBI" id="CHEBI:58210"/>
    </cofactor>
</comment>
<dbReference type="OrthoDB" id="9794638at2"/>
<dbReference type="HOGENOM" id="CLU_059021_3_1_11"/>
<dbReference type="STRING" id="469383.Cwoe_2815"/>
<keyword evidence="7" id="KW-1185">Reference proteome</keyword>
<gene>
    <name evidence="6" type="ordered locus">Cwoe_2815</name>
</gene>
<dbReference type="Proteomes" id="UP000008229">
    <property type="component" value="Chromosome"/>
</dbReference>
<dbReference type="PANTHER" id="PTHR33798:SF5">
    <property type="entry name" value="FLAVIN REDUCTASE LIKE DOMAIN-CONTAINING PROTEIN"/>
    <property type="match status" value="1"/>
</dbReference>
<accession>D3FAS1</accession>
<dbReference type="Pfam" id="PF01613">
    <property type="entry name" value="Flavin_Reduct"/>
    <property type="match status" value="1"/>
</dbReference>
<dbReference type="eggNOG" id="COG1853">
    <property type="taxonomic scope" value="Bacteria"/>
</dbReference>
<dbReference type="SMART" id="SM00903">
    <property type="entry name" value="Flavin_Reduct"/>
    <property type="match status" value="1"/>
</dbReference>
<evidence type="ECO:0000256" key="2">
    <source>
        <dbReference type="ARBA" id="ARBA00022630"/>
    </source>
</evidence>
<keyword evidence="3" id="KW-0288">FMN</keyword>
<evidence type="ECO:0000313" key="7">
    <source>
        <dbReference type="Proteomes" id="UP000008229"/>
    </source>
</evidence>
<dbReference type="InterPro" id="IPR002563">
    <property type="entry name" value="Flavin_Rdtase-like_dom"/>
</dbReference>
<organism evidence="6 7">
    <name type="scientific">Conexibacter woesei (strain DSM 14684 / CCUG 47730 / CIP 108061 / JCM 11494 / NBRC 100937 / ID131577)</name>
    <dbReference type="NCBI Taxonomy" id="469383"/>
    <lineage>
        <taxon>Bacteria</taxon>
        <taxon>Bacillati</taxon>
        <taxon>Actinomycetota</taxon>
        <taxon>Thermoleophilia</taxon>
        <taxon>Solirubrobacterales</taxon>
        <taxon>Conexibacteraceae</taxon>
        <taxon>Conexibacter</taxon>
    </lineage>
</organism>
<dbReference type="KEGG" id="cwo:Cwoe_2815"/>
<reference evidence="6 7" key="1">
    <citation type="journal article" date="2010" name="Stand. Genomic Sci.">
        <title>Complete genome sequence of Conexibacter woesei type strain (ID131577).</title>
        <authorList>
            <person name="Pukall R."/>
            <person name="Lapidus A."/>
            <person name="Glavina Del Rio T."/>
            <person name="Copeland A."/>
            <person name="Tice H."/>
            <person name="Cheng J.-F."/>
            <person name="Lucas S."/>
            <person name="Chen F."/>
            <person name="Nolan M."/>
            <person name="Bruce D."/>
            <person name="Goodwin L."/>
            <person name="Pitluck S."/>
            <person name="Mavromatis K."/>
            <person name="Ivanova N."/>
            <person name="Ovchinnikova G."/>
            <person name="Pati A."/>
            <person name="Chen A."/>
            <person name="Palaniappan K."/>
            <person name="Land M."/>
            <person name="Hauser L."/>
            <person name="Chang Y.-J."/>
            <person name="Jeffries C.D."/>
            <person name="Chain P."/>
            <person name="Meincke L."/>
            <person name="Sims D."/>
            <person name="Brettin T."/>
            <person name="Detter J.C."/>
            <person name="Rohde M."/>
            <person name="Goeker M."/>
            <person name="Bristow J."/>
            <person name="Eisen J.A."/>
            <person name="Markowitz V."/>
            <person name="Kyrpides N.C."/>
            <person name="Klenk H.-P."/>
            <person name="Hugenholtz P."/>
        </authorList>
    </citation>
    <scope>NUCLEOTIDE SEQUENCE [LARGE SCALE GENOMIC DNA]</scope>
    <source>
        <strain evidence="7">DSM 14684 / CIP 108061 / JCM 11494 / NBRC 100937 / ID131577</strain>
    </source>
</reference>
<reference evidence="7" key="2">
    <citation type="submission" date="2010-01" db="EMBL/GenBank/DDBJ databases">
        <title>The complete genome of Conexibacter woesei DSM 14684.</title>
        <authorList>
            <consortium name="US DOE Joint Genome Institute (JGI-PGF)"/>
            <person name="Lucas S."/>
            <person name="Copeland A."/>
            <person name="Lapidus A."/>
            <person name="Glavina del Rio T."/>
            <person name="Dalin E."/>
            <person name="Tice H."/>
            <person name="Bruce D."/>
            <person name="Goodwin L."/>
            <person name="Pitluck S."/>
            <person name="Kyrpides N."/>
            <person name="Mavromatis K."/>
            <person name="Ivanova N."/>
            <person name="Mikhailova N."/>
            <person name="Chertkov O."/>
            <person name="Brettin T."/>
            <person name="Detter J.C."/>
            <person name="Han C."/>
            <person name="Larimer F."/>
            <person name="Land M."/>
            <person name="Hauser L."/>
            <person name="Markowitz V."/>
            <person name="Cheng J.-F."/>
            <person name="Hugenholtz P."/>
            <person name="Woyke T."/>
            <person name="Wu D."/>
            <person name="Pukall R."/>
            <person name="Steenblock K."/>
            <person name="Schneider S."/>
            <person name="Klenk H.-P."/>
            <person name="Eisen J.A."/>
        </authorList>
    </citation>
    <scope>NUCLEOTIDE SEQUENCE [LARGE SCALE GENOMIC DNA]</scope>
    <source>
        <strain evidence="7">DSM 14684 / CIP 108061 / JCM 11494 / NBRC 100937 / ID131577</strain>
    </source>
</reference>
<evidence type="ECO:0000313" key="6">
    <source>
        <dbReference type="EMBL" id="ADB51234.1"/>
    </source>
</evidence>
<name>D3FAS1_CONWI</name>
<dbReference type="PANTHER" id="PTHR33798">
    <property type="entry name" value="FLAVOPROTEIN OXYGENASE"/>
    <property type="match status" value="1"/>
</dbReference>
<dbReference type="GO" id="GO:0016646">
    <property type="term" value="F:oxidoreductase activity, acting on the CH-NH group of donors, NAD or NADP as acceptor"/>
    <property type="evidence" value="ECO:0007669"/>
    <property type="project" value="UniProtKB-ARBA"/>
</dbReference>
<feature type="domain" description="Flavin reductase like" evidence="5">
    <location>
        <begin position="19"/>
        <end position="173"/>
    </location>
</feature>
<protein>
    <submittedName>
        <fullName evidence="6">Flavin reductase domain protein FMN-binding protein</fullName>
    </submittedName>
</protein>
<dbReference type="SUPFAM" id="SSF50475">
    <property type="entry name" value="FMN-binding split barrel"/>
    <property type="match status" value="1"/>
</dbReference>
<dbReference type="RefSeq" id="WP_012934285.1">
    <property type="nucleotide sequence ID" value="NC_013739.1"/>
</dbReference>
<dbReference type="EMBL" id="CP001854">
    <property type="protein sequence ID" value="ADB51234.1"/>
    <property type="molecule type" value="Genomic_DNA"/>
</dbReference>
<sequence length="219" mass="23659">MILDPLELERAQLNALIGGLVYPRPIALVSTVSEDGVRNLAPFSFFNAFCFHPSPVLGIGPGSRRGINKDSLANARATGEFVVNLVSAELAETANRCSGELPPDVDEWTIEGIEALPSECVRPERVAISPASFECRVLQIVDLGPAEQPSNSLVIGRVERIHVADAALDGLTPLPEVLDLVGRLGGDGWTYTRDRFDLRRPDGRTVAELDRPVRGPASR</sequence>
<keyword evidence="2" id="KW-0285">Flavoprotein</keyword>
<proteinExistence type="inferred from homology"/>
<dbReference type="InterPro" id="IPR012349">
    <property type="entry name" value="Split_barrel_FMN-bd"/>
</dbReference>
<evidence type="ECO:0000256" key="4">
    <source>
        <dbReference type="ARBA" id="ARBA00038054"/>
    </source>
</evidence>
<evidence type="ECO:0000256" key="1">
    <source>
        <dbReference type="ARBA" id="ARBA00001917"/>
    </source>
</evidence>
<dbReference type="AlphaFoldDB" id="D3FAS1"/>
<evidence type="ECO:0000259" key="5">
    <source>
        <dbReference type="SMART" id="SM00903"/>
    </source>
</evidence>